<name>A0A2W7PPP6_9BURK</name>
<dbReference type="Gene3D" id="3.40.50.720">
    <property type="entry name" value="NAD(P)-binding Rossmann-like Domain"/>
    <property type="match status" value="1"/>
</dbReference>
<keyword evidence="7" id="KW-1185">Reference proteome</keyword>
<evidence type="ECO:0000256" key="2">
    <source>
        <dbReference type="ARBA" id="ARBA00023027"/>
    </source>
</evidence>
<dbReference type="Proteomes" id="UP000249638">
    <property type="component" value="Unassembled WGS sequence"/>
</dbReference>
<dbReference type="InterPro" id="IPR015815">
    <property type="entry name" value="HIBADH-related"/>
</dbReference>
<evidence type="ECO:0000313" key="7">
    <source>
        <dbReference type="Proteomes" id="UP000249638"/>
    </source>
</evidence>
<reference evidence="6" key="1">
    <citation type="submission" date="2018-06" db="EMBL/GenBank/DDBJ databases">
        <title>Genomic Encyclopedia of Type Strains, Phase IV (KMG-V): Genome sequencing to study the core and pangenomes of soil and plant-associated prokaryotes.</title>
        <authorList>
            <person name="Whitman W."/>
        </authorList>
    </citation>
    <scope>NUCLEOTIDE SEQUENCE [LARGE SCALE GENOMIC DNA]</scope>
    <source>
        <strain evidence="6">MLR2-44</strain>
    </source>
</reference>
<dbReference type="InterPro" id="IPR006115">
    <property type="entry name" value="6PGDH_NADP-bd"/>
</dbReference>
<dbReference type="Pfam" id="PF03446">
    <property type="entry name" value="NAD_binding_2"/>
    <property type="match status" value="1"/>
</dbReference>
<protein>
    <submittedName>
        <fullName evidence="6">3-hydroxyisobutyrate dehydrogenase</fullName>
    </submittedName>
</protein>
<feature type="active site" evidence="3">
    <location>
        <position position="182"/>
    </location>
</feature>
<gene>
    <name evidence="6" type="ORF">C7416_103367</name>
</gene>
<dbReference type="SUPFAM" id="SSF51735">
    <property type="entry name" value="NAD(P)-binding Rossmann-fold domains"/>
    <property type="match status" value="1"/>
</dbReference>
<dbReference type="SUPFAM" id="SSF48179">
    <property type="entry name" value="6-phosphogluconate dehydrogenase C-terminal domain-like"/>
    <property type="match status" value="1"/>
</dbReference>
<keyword evidence="2" id="KW-0520">NAD</keyword>
<dbReference type="Pfam" id="PF14833">
    <property type="entry name" value="NAD_binding_11"/>
    <property type="match status" value="1"/>
</dbReference>
<dbReference type="PANTHER" id="PTHR43580:SF2">
    <property type="entry name" value="CYTOKINE-LIKE NUCLEAR FACTOR N-PAC"/>
    <property type="match status" value="1"/>
</dbReference>
<accession>A0A2W7PPP6</accession>
<dbReference type="InterPro" id="IPR013328">
    <property type="entry name" value="6PGD_dom2"/>
</dbReference>
<dbReference type="InterPro" id="IPR051265">
    <property type="entry name" value="HIBADH-related_NP60_sf"/>
</dbReference>
<evidence type="ECO:0000313" key="6">
    <source>
        <dbReference type="EMBL" id="PZX30639.1"/>
    </source>
</evidence>
<organism evidence="6 7">
    <name type="scientific">Cupriavidus phytorum</name>
    <dbReference type="NCBI Taxonomy" id="3024399"/>
    <lineage>
        <taxon>Bacteria</taxon>
        <taxon>Pseudomonadati</taxon>
        <taxon>Pseudomonadota</taxon>
        <taxon>Betaproteobacteria</taxon>
        <taxon>Burkholderiales</taxon>
        <taxon>Burkholderiaceae</taxon>
        <taxon>Cupriavidus</taxon>
    </lineage>
</organism>
<dbReference type="PANTHER" id="PTHR43580">
    <property type="entry name" value="OXIDOREDUCTASE GLYR1-RELATED"/>
    <property type="match status" value="1"/>
</dbReference>
<comment type="caution">
    <text evidence="6">The sequence shown here is derived from an EMBL/GenBank/DDBJ whole genome shotgun (WGS) entry which is preliminary data.</text>
</comment>
<sequence>MKNVNHERTSSSPRIGWIGIGAMGRPMCLNLLKAGHALTVFDKVPTQCEPVVAAGAHAMPSARDVVAQSDVVFSTIFDDSSLRALFLSDGGIAAAAATGQVFVDMSTVSPEASAEVAEALARRGASWLRAPVSGTVSLAASAQLSCFVSGPREAFAAVQPLLACLTARQSYVGGGDEARVIKLMINMMVFMSTAVIGEGLAFGERAGLDRALMVDAINDSIVGSAHYRTKADKLKQREYGAAGPISLVAKDLDLALAVARDNAVALPISSLVRQYLAMMQQRDLGHLDIAALADVPAWSSAPGGVAR</sequence>
<feature type="domain" description="3-hydroxyisobutyrate dehydrogenase-like NAD-binding" evidence="5">
    <location>
        <begin position="178"/>
        <end position="293"/>
    </location>
</feature>
<dbReference type="InterPro" id="IPR029154">
    <property type="entry name" value="HIBADH-like_NADP-bd"/>
</dbReference>
<evidence type="ECO:0000259" key="4">
    <source>
        <dbReference type="Pfam" id="PF03446"/>
    </source>
</evidence>
<dbReference type="GO" id="GO:0051287">
    <property type="term" value="F:NAD binding"/>
    <property type="evidence" value="ECO:0007669"/>
    <property type="project" value="InterPro"/>
</dbReference>
<dbReference type="PIRSF" id="PIRSF000103">
    <property type="entry name" value="HIBADH"/>
    <property type="match status" value="1"/>
</dbReference>
<dbReference type="EMBL" id="QKZN01000003">
    <property type="protein sequence ID" value="PZX30639.1"/>
    <property type="molecule type" value="Genomic_DNA"/>
</dbReference>
<evidence type="ECO:0000259" key="5">
    <source>
        <dbReference type="Pfam" id="PF14833"/>
    </source>
</evidence>
<dbReference type="InterPro" id="IPR036291">
    <property type="entry name" value="NAD(P)-bd_dom_sf"/>
</dbReference>
<dbReference type="GO" id="GO:0016491">
    <property type="term" value="F:oxidoreductase activity"/>
    <property type="evidence" value="ECO:0007669"/>
    <property type="project" value="UniProtKB-KW"/>
</dbReference>
<evidence type="ECO:0000256" key="3">
    <source>
        <dbReference type="PIRSR" id="PIRSR000103-1"/>
    </source>
</evidence>
<dbReference type="GO" id="GO:0050661">
    <property type="term" value="F:NADP binding"/>
    <property type="evidence" value="ECO:0007669"/>
    <property type="project" value="InterPro"/>
</dbReference>
<keyword evidence="1" id="KW-0560">Oxidoreductase</keyword>
<evidence type="ECO:0000256" key="1">
    <source>
        <dbReference type="ARBA" id="ARBA00023002"/>
    </source>
</evidence>
<dbReference type="InterPro" id="IPR008927">
    <property type="entry name" value="6-PGluconate_DH-like_C_sf"/>
</dbReference>
<dbReference type="Gene3D" id="1.10.1040.10">
    <property type="entry name" value="N-(1-d-carboxylethyl)-l-norvaline Dehydrogenase, domain 2"/>
    <property type="match status" value="1"/>
</dbReference>
<feature type="domain" description="6-phosphogluconate dehydrogenase NADP-binding" evidence="4">
    <location>
        <begin position="14"/>
        <end position="173"/>
    </location>
</feature>
<dbReference type="AlphaFoldDB" id="A0A2W7PPP6"/>
<proteinExistence type="predicted"/>